<evidence type="ECO:0000259" key="7">
    <source>
        <dbReference type="Pfam" id="PF02384"/>
    </source>
</evidence>
<dbReference type="GO" id="GO:0032259">
    <property type="term" value="P:methylation"/>
    <property type="evidence" value="ECO:0007669"/>
    <property type="project" value="UniProtKB-KW"/>
</dbReference>
<dbReference type="EC" id="2.1.1.72" evidence="1"/>
<comment type="catalytic activity">
    <reaction evidence="6">
        <text>a 2'-deoxyadenosine in DNA + S-adenosyl-L-methionine = an N(6)-methyl-2'-deoxyadenosine in DNA + S-adenosyl-L-homocysteine + H(+)</text>
        <dbReference type="Rhea" id="RHEA:15197"/>
        <dbReference type="Rhea" id="RHEA-COMP:12418"/>
        <dbReference type="Rhea" id="RHEA-COMP:12419"/>
        <dbReference type="ChEBI" id="CHEBI:15378"/>
        <dbReference type="ChEBI" id="CHEBI:57856"/>
        <dbReference type="ChEBI" id="CHEBI:59789"/>
        <dbReference type="ChEBI" id="CHEBI:90615"/>
        <dbReference type="ChEBI" id="CHEBI:90616"/>
        <dbReference type="EC" id="2.1.1.72"/>
    </reaction>
</comment>
<evidence type="ECO:0000256" key="2">
    <source>
        <dbReference type="ARBA" id="ARBA00022603"/>
    </source>
</evidence>
<gene>
    <name evidence="8" type="ORF">CRM92_08945</name>
</gene>
<organism evidence="8 9">
    <name type="scientific">Rothia dentocariosa</name>
    <dbReference type="NCBI Taxonomy" id="2047"/>
    <lineage>
        <taxon>Bacteria</taxon>
        <taxon>Bacillati</taxon>
        <taxon>Actinomycetota</taxon>
        <taxon>Actinomycetes</taxon>
        <taxon>Micrococcales</taxon>
        <taxon>Micrococcaceae</taxon>
        <taxon>Rothia</taxon>
    </lineage>
</organism>
<evidence type="ECO:0000256" key="4">
    <source>
        <dbReference type="ARBA" id="ARBA00022691"/>
    </source>
</evidence>
<keyword evidence="4" id="KW-0949">S-adenosyl-L-methionine</keyword>
<dbReference type="EMBL" id="PDEV01000004">
    <property type="protein sequence ID" value="PEN15723.1"/>
    <property type="molecule type" value="Genomic_DNA"/>
</dbReference>
<dbReference type="PROSITE" id="PS00092">
    <property type="entry name" value="N6_MTASE"/>
    <property type="match status" value="1"/>
</dbReference>
<dbReference type="RefSeq" id="WP_098042991.1">
    <property type="nucleotide sequence ID" value="NZ_CAURLQ010000015.1"/>
</dbReference>
<dbReference type="GO" id="GO:0009007">
    <property type="term" value="F:site-specific DNA-methyltransferase (adenine-specific) activity"/>
    <property type="evidence" value="ECO:0007669"/>
    <property type="project" value="UniProtKB-EC"/>
</dbReference>
<dbReference type="SUPFAM" id="SSF53335">
    <property type="entry name" value="S-adenosyl-L-methionine-dependent methyltransferases"/>
    <property type="match status" value="1"/>
</dbReference>
<dbReference type="InterPro" id="IPR029063">
    <property type="entry name" value="SAM-dependent_MTases_sf"/>
</dbReference>
<dbReference type="Gene3D" id="3.40.50.150">
    <property type="entry name" value="Vaccinia Virus protein VP39"/>
    <property type="match status" value="1"/>
</dbReference>
<dbReference type="PRINTS" id="PR00507">
    <property type="entry name" value="N12N6MTFRASE"/>
</dbReference>
<feature type="domain" description="DNA methylase adenine-specific" evidence="7">
    <location>
        <begin position="304"/>
        <end position="602"/>
    </location>
</feature>
<name>A0A2A8D4J5_9MICC</name>
<dbReference type="Pfam" id="PF02384">
    <property type="entry name" value="N6_Mtase"/>
    <property type="match status" value="1"/>
</dbReference>
<protein>
    <recommendedName>
        <fullName evidence="1">site-specific DNA-methyltransferase (adenine-specific)</fullName>
        <ecNumber evidence="1">2.1.1.72</ecNumber>
    </recommendedName>
</protein>
<comment type="caution">
    <text evidence="8">The sequence shown here is derived from an EMBL/GenBank/DDBJ whole genome shotgun (WGS) entry which is preliminary data.</text>
</comment>
<evidence type="ECO:0000256" key="5">
    <source>
        <dbReference type="ARBA" id="ARBA00022747"/>
    </source>
</evidence>
<evidence type="ECO:0000313" key="8">
    <source>
        <dbReference type="EMBL" id="PEN15723.1"/>
    </source>
</evidence>
<proteinExistence type="predicted"/>
<dbReference type="PANTHER" id="PTHR42933">
    <property type="entry name" value="SLR6095 PROTEIN"/>
    <property type="match status" value="1"/>
</dbReference>
<keyword evidence="5" id="KW-0680">Restriction system</keyword>
<dbReference type="GO" id="GO:0009307">
    <property type="term" value="P:DNA restriction-modification system"/>
    <property type="evidence" value="ECO:0007669"/>
    <property type="project" value="UniProtKB-KW"/>
</dbReference>
<dbReference type="AlphaFoldDB" id="A0A2A8D4J5"/>
<dbReference type="GO" id="GO:0008170">
    <property type="term" value="F:N-methyltransferase activity"/>
    <property type="evidence" value="ECO:0007669"/>
    <property type="project" value="InterPro"/>
</dbReference>
<evidence type="ECO:0000313" key="9">
    <source>
        <dbReference type="Proteomes" id="UP000219947"/>
    </source>
</evidence>
<dbReference type="PANTHER" id="PTHR42933:SF3">
    <property type="entry name" value="TYPE I RESTRICTION ENZYME MJAVIII METHYLASE SUBUNIT"/>
    <property type="match status" value="1"/>
</dbReference>
<evidence type="ECO:0000256" key="3">
    <source>
        <dbReference type="ARBA" id="ARBA00022679"/>
    </source>
</evidence>
<accession>A0A2A8D4J5</accession>
<dbReference type="InterPro" id="IPR051537">
    <property type="entry name" value="DNA_Adenine_Mtase"/>
</dbReference>
<keyword evidence="3" id="KW-0808">Transferase</keyword>
<keyword evidence="9" id="KW-1185">Reference proteome</keyword>
<dbReference type="InterPro" id="IPR003356">
    <property type="entry name" value="DNA_methylase_A-5"/>
</dbReference>
<evidence type="ECO:0000256" key="6">
    <source>
        <dbReference type="ARBA" id="ARBA00047942"/>
    </source>
</evidence>
<dbReference type="InterPro" id="IPR002052">
    <property type="entry name" value="DNA_methylase_N6_adenine_CS"/>
</dbReference>
<evidence type="ECO:0000256" key="1">
    <source>
        <dbReference type="ARBA" id="ARBA00011900"/>
    </source>
</evidence>
<dbReference type="GO" id="GO:0003677">
    <property type="term" value="F:DNA binding"/>
    <property type="evidence" value="ECO:0007669"/>
    <property type="project" value="InterPro"/>
</dbReference>
<reference evidence="8" key="1">
    <citation type="submission" date="2017-10" db="EMBL/GenBank/DDBJ databases">
        <title>Kefir isolates.</title>
        <authorList>
            <person name="Kim Y."/>
            <person name="Blasche S."/>
        </authorList>
    </citation>
    <scope>NUCLEOTIDE SEQUENCE [LARGE SCALE GENOMIC DNA]</scope>
    <source>
        <strain evidence="8">OG2-2</strain>
    </source>
</reference>
<sequence length="685" mass="78466">MSEDLTQTTPEKLGKYEYYRLGSTTLKALKKHKFYRGPLKKEDELRKPDGIIYYPGVGIKAVIEVKQPSELTRGTLPRWVKKYSPIAAAVCNVLIITDGNKSYWYNPHTESPIITTDGKKLREVFNPKPLAFDNMPQEKVLELNDLFDQADQMLSKANNQLIKAKIIDPTPLAETVWQKIWITTGKEPEKCLYNVVEIFVFKFLSDIGVLKGIESFPQVLSLKDNDDENAPLNYYAKIVRPKIIELFPKGDDKTTIINGTIFVNEEGLPNKTMSSLFNSVLKDFKDFDRKNGSMRHIDREFKTRLFETFLRQSAGVKSLGQYFTPRNVVRSMVRMSNADKLPDNARICDPFCGVGGFVLETIAEYPKIMKMFEPVNGKVSPAFTIRGYDKGSDEKDDERTIILAKANMLIYLSDLLSKYHNENYLKEFSIGAFNSVFHLIRDNLGTFAKVHDAPYDLILTNPPYVTSGSKTLRENIISRNLGDYYENTGRGTEALAIQWIINHLKPEGKAFVVVPDGLMNQESILTYIKDKCFIRTVIALPSRTFFSTPKKTYILEIEKKKNIMESQSDAVFCYIISEIGETRDARRLPIKENDLIKAEKIHRYFSILHDPQLPALLEDPRAAAIPWQEFDALDTWLIERLWTPDERKALGIDESNIELEEEGFYSLIQEIMQDLNNFLGVIDEN</sequence>
<keyword evidence="2 8" id="KW-0489">Methyltransferase</keyword>
<dbReference type="Proteomes" id="UP000219947">
    <property type="component" value="Unassembled WGS sequence"/>
</dbReference>